<gene>
    <name evidence="1" type="primary">ydfZ</name>
    <name evidence="1" type="ORF">GRH90_19665</name>
</gene>
<name>A0A845SIH1_9GAMM</name>
<dbReference type="AlphaFoldDB" id="A0A845SIH1"/>
<dbReference type="EMBL" id="WUBS01000015">
    <property type="protein sequence ID" value="NDL64953.1"/>
    <property type="molecule type" value="Genomic_DNA"/>
</dbReference>
<dbReference type="NCBIfam" id="TIGR03318">
    <property type="entry name" value="YdfZ_fam"/>
    <property type="match status" value="1"/>
</dbReference>
<dbReference type="InterPro" id="IPR017704">
    <property type="entry name" value="Se-bd_putative_YdfZ"/>
</dbReference>
<dbReference type="RefSeq" id="WP_162367659.1">
    <property type="nucleotide sequence ID" value="NZ_WUBS01000015.1"/>
</dbReference>
<comment type="caution">
    <text evidence="1">The sequence shown here is derived from an EMBL/GenBank/DDBJ whole genome shotgun (WGS) entry which is preliminary data.</text>
</comment>
<reference evidence="1 2" key="2">
    <citation type="submission" date="2020-02" db="EMBL/GenBank/DDBJ databases">
        <title>The new genus of Enterobacteriales.</title>
        <authorList>
            <person name="Kim I.S."/>
        </authorList>
    </citation>
    <scope>NUCLEOTIDE SEQUENCE [LARGE SCALE GENOMIC DNA]</scope>
    <source>
        <strain evidence="1 2">SAP-6</strain>
    </source>
</reference>
<dbReference type="Pfam" id="PF14001">
    <property type="entry name" value="YdfZ"/>
    <property type="match status" value="1"/>
</dbReference>
<accession>A0A845SIH1</accession>
<evidence type="ECO:0000313" key="2">
    <source>
        <dbReference type="Proteomes" id="UP000461443"/>
    </source>
</evidence>
<proteinExistence type="predicted"/>
<dbReference type="Proteomes" id="UP000461443">
    <property type="component" value="Unassembled WGS sequence"/>
</dbReference>
<organism evidence="1 2">
    <name type="scientific">Acerihabitans arboris</name>
    <dbReference type="NCBI Taxonomy" id="2691583"/>
    <lineage>
        <taxon>Bacteria</taxon>
        <taxon>Pseudomonadati</taxon>
        <taxon>Pseudomonadota</taxon>
        <taxon>Gammaproteobacteria</taxon>
        <taxon>Enterobacterales</taxon>
        <taxon>Pectobacteriaceae</taxon>
        <taxon>Acerihabitans</taxon>
    </lineage>
</organism>
<evidence type="ECO:0000313" key="1">
    <source>
        <dbReference type="EMBL" id="NDL64953.1"/>
    </source>
</evidence>
<protein>
    <submittedName>
        <fullName evidence="1">Putative selenium delivery protein YdfZ</fullName>
    </submittedName>
</protein>
<reference evidence="1 2" key="1">
    <citation type="submission" date="2019-12" db="EMBL/GenBank/DDBJ databases">
        <authorList>
            <person name="Lee S.D."/>
        </authorList>
    </citation>
    <scope>NUCLEOTIDE SEQUENCE [LARGE SCALE GENOMIC DNA]</scope>
    <source>
        <strain evidence="1 2">SAP-6</strain>
    </source>
</reference>
<keyword evidence="2" id="KW-1185">Reference proteome</keyword>
<sequence>MIQVYDRNRNAIIAGQKVMIAATGELSVAQAIHAEGLPAAKAERANCVELKGKPERFIPYELIRLA</sequence>